<evidence type="ECO:0000259" key="6">
    <source>
        <dbReference type="PROSITE" id="PS50405"/>
    </source>
</evidence>
<dbReference type="InterPro" id="IPR010987">
    <property type="entry name" value="Glutathione-S-Trfase_C-like"/>
</dbReference>
<evidence type="ECO:0000256" key="1">
    <source>
        <dbReference type="ARBA" id="ARBA00012452"/>
    </source>
</evidence>
<evidence type="ECO:0000313" key="8">
    <source>
        <dbReference type="Proteomes" id="UP000789901"/>
    </source>
</evidence>
<dbReference type="SFLD" id="SFLDS00019">
    <property type="entry name" value="Glutathione_Transferase_(cytos"/>
    <property type="match status" value="1"/>
</dbReference>
<feature type="domain" description="GST N-terminal" evidence="5">
    <location>
        <begin position="5"/>
        <end position="87"/>
    </location>
</feature>
<gene>
    <name evidence="7" type="ORF">GMARGA_LOCUS27675</name>
</gene>
<comment type="similarity">
    <text evidence="4">Belongs to the GST superfamily.</text>
</comment>
<evidence type="ECO:0000256" key="3">
    <source>
        <dbReference type="ARBA" id="ARBA00047960"/>
    </source>
</evidence>
<dbReference type="InterPro" id="IPR004045">
    <property type="entry name" value="Glutathione_S-Trfase_N"/>
</dbReference>
<proteinExistence type="inferred from homology"/>
<keyword evidence="2" id="KW-0808">Transferase</keyword>
<evidence type="ECO:0000256" key="2">
    <source>
        <dbReference type="ARBA" id="ARBA00022679"/>
    </source>
</evidence>
<evidence type="ECO:0000313" key="7">
    <source>
        <dbReference type="EMBL" id="CAG8820829.1"/>
    </source>
</evidence>
<sequence length="220" mass="25303">KRNKMTIRLIGFGNSVCTIRVILCLKELGLSYKLTPHAGGYAALKDKDYLANEHPFGKVPVLYDDKFKITESRAICRYLAFKHQGKHNDTILIPNDIHEAGLTEQLISYGSSYYSPAIEKIVMQEIYEKDKGKTPDPVVINQGRKEIEEVLNVYDKILEGKEYLNGKFSLADLILCPITHYAHIAKHSDLWDKKPNVKKWWNRLKNRDAWKKTLEDAKNA</sequence>
<dbReference type="EMBL" id="CAJVQB010034192">
    <property type="protein sequence ID" value="CAG8820829.1"/>
    <property type="molecule type" value="Genomic_DNA"/>
</dbReference>
<dbReference type="Gene3D" id="3.40.30.10">
    <property type="entry name" value="Glutaredoxin"/>
    <property type="match status" value="1"/>
</dbReference>
<dbReference type="InterPro" id="IPR004046">
    <property type="entry name" value="GST_C"/>
</dbReference>
<protein>
    <recommendedName>
        <fullName evidence="1">glutathione transferase</fullName>
        <ecNumber evidence="1">2.5.1.18</ecNumber>
    </recommendedName>
</protein>
<organism evidence="7 8">
    <name type="scientific">Gigaspora margarita</name>
    <dbReference type="NCBI Taxonomy" id="4874"/>
    <lineage>
        <taxon>Eukaryota</taxon>
        <taxon>Fungi</taxon>
        <taxon>Fungi incertae sedis</taxon>
        <taxon>Mucoromycota</taxon>
        <taxon>Glomeromycotina</taxon>
        <taxon>Glomeromycetes</taxon>
        <taxon>Diversisporales</taxon>
        <taxon>Gigasporaceae</taxon>
        <taxon>Gigaspora</taxon>
    </lineage>
</organism>
<dbReference type="EC" id="2.5.1.18" evidence="1"/>
<dbReference type="InterPro" id="IPR036282">
    <property type="entry name" value="Glutathione-S-Trfase_C_sf"/>
</dbReference>
<dbReference type="Proteomes" id="UP000789901">
    <property type="component" value="Unassembled WGS sequence"/>
</dbReference>
<dbReference type="SFLD" id="SFLDG00358">
    <property type="entry name" value="Main_(cytGST)"/>
    <property type="match status" value="1"/>
</dbReference>
<evidence type="ECO:0000259" key="5">
    <source>
        <dbReference type="PROSITE" id="PS50404"/>
    </source>
</evidence>
<dbReference type="PROSITE" id="PS50404">
    <property type="entry name" value="GST_NTER"/>
    <property type="match status" value="1"/>
</dbReference>
<dbReference type="PANTHER" id="PTHR43900:SF3">
    <property type="entry name" value="GLUTATHIONE S-TRANSFERASE RHO"/>
    <property type="match status" value="1"/>
</dbReference>
<dbReference type="Pfam" id="PF02798">
    <property type="entry name" value="GST_N"/>
    <property type="match status" value="1"/>
</dbReference>
<dbReference type="SUPFAM" id="SSF47616">
    <property type="entry name" value="GST C-terminal domain-like"/>
    <property type="match status" value="1"/>
</dbReference>
<dbReference type="PANTHER" id="PTHR43900">
    <property type="entry name" value="GLUTATHIONE S-TRANSFERASE RHO"/>
    <property type="match status" value="1"/>
</dbReference>
<dbReference type="Gene3D" id="1.20.1050.10">
    <property type="match status" value="1"/>
</dbReference>
<dbReference type="Pfam" id="PF00043">
    <property type="entry name" value="GST_C"/>
    <property type="match status" value="1"/>
</dbReference>
<dbReference type="InterPro" id="IPR036249">
    <property type="entry name" value="Thioredoxin-like_sf"/>
</dbReference>
<dbReference type="SUPFAM" id="SSF52833">
    <property type="entry name" value="Thioredoxin-like"/>
    <property type="match status" value="1"/>
</dbReference>
<accession>A0ABN7W8R9</accession>
<keyword evidence="8" id="KW-1185">Reference proteome</keyword>
<dbReference type="PROSITE" id="PS50405">
    <property type="entry name" value="GST_CTER"/>
    <property type="match status" value="1"/>
</dbReference>
<feature type="non-terminal residue" evidence="7">
    <location>
        <position position="1"/>
    </location>
</feature>
<dbReference type="InterPro" id="IPR040079">
    <property type="entry name" value="Glutathione_S-Trfase"/>
</dbReference>
<feature type="domain" description="GST C-terminal" evidence="6">
    <location>
        <begin position="96"/>
        <end position="220"/>
    </location>
</feature>
<evidence type="ECO:0000256" key="4">
    <source>
        <dbReference type="RuleBase" id="RU003494"/>
    </source>
</evidence>
<comment type="caution">
    <text evidence="7">The sequence shown here is derived from an EMBL/GenBank/DDBJ whole genome shotgun (WGS) entry which is preliminary data.</text>
</comment>
<name>A0ABN7W8R9_GIGMA</name>
<comment type="catalytic activity">
    <reaction evidence="3">
        <text>RX + glutathione = an S-substituted glutathione + a halide anion + H(+)</text>
        <dbReference type="Rhea" id="RHEA:16437"/>
        <dbReference type="ChEBI" id="CHEBI:15378"/>
        <dbReference type="ChEBI" id="CHEBI:16042"/>
        <dbReference type="ChEBI" id="CHEBI:17792"/>
        <dbReference type="ChEBI" id="CHEBI:57925"/>
        <dbReference type="ChEBI" id="CHEBI:90779"/>
        <dbReference type="EC" id="2.5.1.18"/>
    </reaction>
</comment>
<reference evidence="7 8" key="1">
    <citation type="submission" date="2021-06" db="EMBL/GenBank/DDBJ databases">
        <authorList>
            <person name="Kallberg Y."/>
            <person name="Tangrot J."/>
            <person name="Rosling A."/>
        </authorList>
    </citation>
    <scope>NUCLEOTIDE SEQUENCE [LARGE SCALE GENOMIC DNA]</scope>
    <source>
        <strain evidence="7 8">120-4 pot B 10/14</strain>
    </source>
</reference>